<dbReference type="EMBL" id="GL377303">
    <property type="protein sequence ID" value="EFJ01195.1"/>
    <property type="molecule type" value="Genomic_DNA"/>
</dbReference>
<dbReference type="InParanoid" id="D8PST6"/>
<dbReference type="PANTHER" id="PTHR12935:SF0">
    <property type="entry name" value="GAMMA-GLUTAMYLCYCLOTRANSFERASE"/>
    <property type="match status" value="1"/>
</dbReference>
<sequence>MSVTALKRSINFGYGSNLWHEQMDERCPDHKFLGIGILRDWRWILNARGYANIVPSPGEAVYGALYELSQDDEARLDIYEGVPESYEKQHLSVEYLGSQDGVATIVDGDKKIIEGSLAYVDVQRTEPHNTPQAEYIPRMNHAIADALREGVPEDYIEKYIRKVIPRS</sequence>
<dbReference type="InterPro" id="IPR009288">
    <property type="entry name" value="AIG2-like_dom"/>
</dbReference>
<dbReference type="OrthoDB" id="2924818at2759"/>
<accession>D8PST6</accession>
<evidence type="ECO:0000313" key="7">
    <source>
        <dbReference type="Proteomes" id="UP000007431"/>
    </source>
</evidence>
<gene>
    <name evidence="6" type="ORF">SCHCODRAFT_74722</name>
</gene>
<dbReference type="Proteomes" id="UP000007431">
    <property type="component" value="Unassembled WGS sequence"/>
</dbReference>
<keyword evidence="7" id="KW-1185">Reference proteome</keyword>
<dbReference type="InterPro" id="IPR017939">
    <property type="entry name" value="G-Glutamylcylcotransferase"/>
</dbReference>
<dbReference type="InterPro" id="IPR013024">
    <property type="entry name" value="GGCT-like"/>
</dbReference>
<evidence type="ECO:0000256" key="3">
    <source>
        <dbReference type="PIRSR" id="PIRSR617939-1"/>
    </source>
</evidence>
<dbReference type="AlphaFoldDB" id="D8PST6"/>
<dbReference type="eggNOG" id="ENOG502S3WQ">
    <property type="taxonomic scope" value="Eukaryota"/>
</dbReference>
<evidence type="ECO:0000259" key="5">
    <source>
        <dbReference type="Pfam" id="PF06094"/>
    </source>
</evidence>
<dbReference type="Pfam" id="PF06094">
    <property type="entry name" value="GGACT"/>
    <property type="match status" value="1"/>
</dbReference>
<dbReference type="VEuPathDB" id="FungiDB:SCHCODRAFT_02605488"/>
<feature type="binding site" evidence="4">
    <location>
        <position position="135"/>
    </location>
    <ligand>
        <name>substrate</name>
    </ligand>
</feature>
<dbReference type="HOGENOM" id="CLU_048475_1_2_1"/>
<dbReference type="GO" id="GO:0003839">
    <property type="term" value="F:gamma-glutamylcyclotransferase activity"/>
    <property type="evidence" value="ECO:0007669"/>
    <property type="project" value="UniProtKB-EC"/>
</dbReference>
<evidence type="ECO:0000256" key="2">
    <source>
        <dbReference type="ARBA" id="ARBA00023239"/>
    </source>
</evidence>
<dbReference type="EC" id="4.3.2.9" evidence="1"/>
<proteinExistence type="predicted"/>
<reference evidence="6 7" key="1">
    <citation type="journal article" date="2010" name="Nat. Biotechnol.">
        <title>Genome sequence of the model mushroom Schizophyllum commune.</title>
        <authorList>
            <person name="Ohm R.A."/>
            <person name="de Jong J.F."/>
            <person name="Lugones L.G."/>
            <person name="Aerts A."/>
            <person name="Kothe E."/>
            <person name="Stajich J.E."/>
            <person name="de Vries R.P."/>
            <person name="Record E."/>
            <person name="Levasseur A."/>
            <person name="Baker S.E."/>
            <person name="Bartholomew K.A."/>
            <person name="Coutinho P.M."/>
            <person name="Erdmann S."/>
            <person name="Fowler T.J."/>
            <person name="Gathman A.C."/>
            <person name="Lombard V."/>
            <person name="Henrissat B."/>
            <person name="Knabe N."/>
            <person name="Kuees U."/>
            <person name="Lilly W.W."/>
            <person name="Lindquist E."/>
            <person name="Lucas S."/>
            <person name="Magnuson J.K."/>
            <person name="Piumi F."/>
            <person name="Raudaskoski M."/>
            <person name="Salamov A."/>
            <person name="Schmutz J."/>
            <person name="Schwarze F.W.M.R."/>
            <person name="vanKuyk P.A."/>
            <person name="Horton J.S."/>
            <person name="Grigoriev I.V."/>
            <person name="Woesten H.A.B."/>
        </authorList>
    </citation>
    <scope>NUCLEOTIDE SEQUENCE [LARGE SCALE GENOMIC DNA]</scope>
    <source>
        <strain evidence="7">H4-8 / FGSC 9210</strain>
    </source>
</reference>
<dbReference type="PANTHER" id="PTHR12935">
    <property type="entry name" value="GAMMA-GLUTAMYLCYCLOTRANSFERASE"/>
    <property type="match status" value="1"/>
</dbReference>
<evidence type="ECO:0000256" key="1">
    <source>
        <dbReference type="ARBA" id="ARBA00012346"/>
    </source>
</evidence>
<feature type="active site" description="Proton acceptor" evidence="3">
    <location>
        <position position="80"/>
    </location>
</feature>
<dbReference type="InterPro" id="IPR036568">
    <property type="entry name" value="GGCT-like_sf"/>
</dbReference>
<protein>
    <recommendedName>
        <fullName evidence="1">gamma-glutamylcyclotransferase</fullName>
        <ecNumber evidence="1">4.3.2.9</ecNumber>
    </recommendedName>
</protein>
<name>D8PST6_SCHCM</name>
<dbReference type="SUPFAM" id="SSF110857">
    <property type="entry name" value="Gamma-glutamyl cyclotransferase-like"/>
    <property type="match status" value="1"/>
</dbReference>
<dbReference type="OMA" id="EEYVWRM"/>
<keyword evidence="2" id="KW-0456">Lyase</keyword>
<dbReference type="Gene3D" id="3.10.490.10">
    <property type="entry name" value="Gamma-glutamyl cyclotransferase-like"/>
    <property type="match status" value="1"/>
</dbReference>
<feature type="domain" description="Gamma-glutamylcyclotransferase AIG2-like" evidence="5">
    <location>
        <begin position="12"/>
        <end position="99"/>
    </location>
</feature>
<organism evidence="7">
    <name type="scientific">Schizophyllum commune (strain H4-8 / FGSC 9210)</name>
    <name type="common">Split gill fungus</name>
    <dbReference type="NCBI Taxonomy" id="578458"/>
    <lineage>
        <taxon>Eukaryota</taxon>
        <taxon>Fungi</taxon>
        <taxon>Dikarya</taxon>
        <taxon>Basidiomycota</taxon>
        <taxon>Agaricomycotina</taxon>
        <taxon>Agaricomycetes</taxon>
        <taxon>Agaricomycetidae</taxon>
        <taxon>Agaricales</taxon>
        <taxon>Schizophyllaceae</taxon>
        <taxon>Schizophyllum</taxon>
    </lineage>
</organism>
<evidence type="ECO:0000256" key="4">
    <source>
        <dbReference type="PIRSR" id="PIRSR617939-2"/>
    </source>
</evidence>
<dbReference type="CDD" id="cd06661">
    <property type="entry name" value="GGCT_like"/>
    <property type="match status" value="1"/>
</dbReference>
<evidence type="ECO:0000313" key="6">
    <source>
        <dbReference type="EMBL" id="EFJ01195.1"/>
    </source>
</evidence>